<dbReference type="InterPro" id="IPR010033">
    <property type="entry name" value="HAD_SF_ppase_IIIC"/>
</dbReference>
<dbReference type="Gene3D" id="3.40.50.1000">
    <property type="entry name" value="HAD superfamily/HAD-like"/>
    <property type="match status" value="1"/>
</dbReference>
<dbReference type="NCBIfam" id="TIGR01681">
    <property type="entry name" value="HAD-SF-IIIC"/>
    <property type="match status" value="1"/>
</dbReference>
<dbReference type="OrthoDB" id="5509517at2"/>
<dbReference type="SUPFAM" id="SSF56784">
    <property type="entry name" value="HAD-like"/>
    <property type="match status" value="1"/>
</dbReference>
<accession>A0A4U1L280</accession>
<comment type="caution">
    <text evidence="1">The sequence shown here is derived from an EMBL/GenBank/DDBJ whole genome shotgun (WGS) entry which is preliminary data.</text>
</comment>
<evidence type="ECO:0000313" key="2">
    <source>
        <dbReference type="Proteomes" id="UP000309138"/>
    </source>
</evidence>
<dbReference type="Proteomes" id="UP000309138">
    <property type="component" value="Unassembled WGS sequence"/>
</dbReference>
<dbReference type="AlphaFoldDB" id="A0A4U1L280"/>
<dbReference type="InterPro" id="IPR010039">
    <property type="entry name" value="EcbF_BcbF"/>
</dbReference>
<dbReference type="InterPro" id="IPR023214">
    <property type="entry name" value="HAD_sf"/>
</dbReference>
<organism evidence="1 2">
    <name type="scientific">Sphingomonas baiyangensis</name>
    <dbReference type="NCBI Taxonomy" id="2572576"/>
    <lineage>
        <taxon>Bacteria</taxon>
        <taxon>Pseudomonadati</taxon>
        <taxon>Pseudomonadota</taxon>
        <taxon>Alphaproteobacteria</taxon>
        <taxon>Sphingomonadales</taxon>
        <taxon>Sphingomonadaceae</taxon>
        <taxon>Sphingomonas</taxon>
    </lineage>
</organism>
<dbReference type="NCBIfam" id="TIGR01689">
    <property type="entry name" value="EcbF-BcbF"/>
    <property type="match status" value="1"/>
</dbReference>
<keyword evidence="2" id="KW-1185">Reference proteome</keyword>
<proteinExistence type="predicted"/>
<dbReference type="EMBL" id="SWKR01000002">
    <property type="protein sequence ID" value="TKD50320.1"/>
    <property type="molecule type" value="Genomic_DNA"/>
</dbReference>
<gene>
    <name evidence="1" type="ORF">FBR43_05755</name>
</gene>
<name>A0A4U1L280_9SPHN</name>
<protein>
    <submittedName>
        <fullName evidence="1">HAD-IIIC family phosphatase</fullName>
    </submittedName>
</protein>
<dbReference type="InterPro" id="IPR036412">
    <property type="entry name" value="HAD-like_sf"/>
</dbReference>
<reference evidence="1 2" key="1">
    <citation type="submission" date="2019-04" db="EMBL/GenBank/DDBJ databases">
        <authorList>
            <person name="Yang Y."/>
            <person name="Wei D."/>
        </authorList>
    </citation>
    <scope>NUCLEOTIDE SEQUENCE [LARGE SCALE GENOMIC DNA]</scope>
    <source>
        <strain evidence="1 2">L-1-4w-11</strain>
    </source>
</reference>
<dbReference type="RefSeq" id="WP_136942261.1">
    <property type="nucleotide sequence ID" value="NZ_SWKR01000002.1"/>
</dbReference>
<sequence>MPRIVIDLDDTITQDRSSAEYREKLPNLDVVEKLREYRAQGFEIVIHSARNMRSFAGAIGRINVHTLPIVLEWLARHDVPFDEVIMGKPWCGEGGFYVDDKTVRPDEFARLSLDEIYALVGSAAPGDAP</sequence>
<evidence type="ECO:0000313" key="1">
    <source>
        <dbReference type="EMBL" id="TKD50320.1"/>
    </source>
</evidence>